<gene>
    <name evidence="1" type="ORF">GCM10011282_13460</name>
</gene>
<dbReference type="RefSeq" id="WP_189345288.1">
    <property type="nucleotide sequence ID" value="NZ_BMYT01000002.1"/>
</dbReference>
<dbReference type="NCBIfam" id="TIGR04141">
    <property type="entry name" value="TIGR04141 family sporadically distributed protein"/>
    <property type="match status" value="1"/>
</dbReference>
<evidence type="ECO:0000313" key="2">
    <source>
        <dbReference type="Proteomes" id="UP000620127"/>
    </source>
</evidence>
<evidence type="ECO:0008006" key="3">
    <source>
        <dbReference type="Google" id="ProtNLM"/>
    </source>
</evidence>
<comment type="caution">
    <text evidence="1">The sequence shown here is derived from an EMBL/GenBank/DDBJ whole genome shotgun (WGS) entry which is preliminary data.</text>
</comment>
<keyword evidence="2" id="KW-1185">Reference proteome</keyword>
<dbReference type="Proteomes" id="UP000620127">
    <property type="component" value="Unassembled WGS sequence"/>
</dbReference>
<reference evidence="2" key="1">
    <citation type="journal article" date="2019" name="Int. J. Syst. Evol. Microbiol.">
        <title>The Global Catalogue of Microorganisms (GCM) 10K type strain sequencing project: providing services to taxonomists for standard genome sequencing and annotation.</title>
        <authorList>
            <consortium name="The Broad Institute Genomics Platform"/>
            <consortium name="The Broad Institute Genome Sequencing Center for Infectious Disease"/>
            <person name="Wu L."/>
            <person name="Ma J."/>
        </authorList>
    </citation>
    <scope>NUCLEOTIDE SEQUENCE [LARGE SCALE GENOMIC DNA]</scope>
    <source>
        <strain evidence="2">KCTC 23916</strain>
    </source>
</reference>
<proteinExistence type="predicted"/>
<name>A0ABQ2XBN5_9BURK</name>
<protein>
    <recommendedName>
        <fullName evidence="3">Sporadically distributed protein, TIGR04141 family</fullName>
    </recommendedName>
</protein>
<evidence type="ECO:0000313" key="1">
    <source>
        <dbReference type="EMBL" id="GGX08633.1"/>
    </source>
</evidence>
<dbReference type="Pfam" id="PF19614">
    <property type="entry name" value="DUF6119"/>
    <property type="match status" value="1"/>
</dbReference>
<organism evidence="1 2">
    <name type="scientific">Undibacterium macrobrachii</name>
    <dbReference type="NCBI Taxonomy" id="1119058"/>
    <lineage>
        <taxon>Bacteria</taxon>
        <taxon>Pseudomonadati</taxon>
        <taxon>Pseudomonadota</taxon>
        <taxon>Betaproteobacteria</taxon>
        <taxon>Burkholderiales</taxon>
        <taxon>Oxalobacteraceae</taxon>
        <taxon>Undibacterium</taxon>
    </lineage>
</organism>
<dbReference type="EMBL" id="BMYT01000002">
    <property type="protein sequence ID" value="GGX08633.1"/>
    <property type="molecule type" value="Genomic_DNA"/>
</dbReference>
<accession>A0ABQ2XBN5</accession>
<dbReference type="InterPro" id="IPR026487">
    <property type="entry name" value="CHP04141"/>
</dbReference>
<sequence length="556" mass="62281">MPTSVSTRKKATSSNANLETTVDLSIRLMNPGVKSADALKAEHRLVEHDCNYGLLFYETPNAEPPDWANFLESGAPGLKAKLSGQHSSAVLLIEVGSTGATRLFTICFGQGHHAIETDRMERQFGLRVVLNSVARDKLRGLDSASLDSTVIQRRTQASRESDLLEFGLDTNRDLLRLASGKPSDVALAKAMSGKDALQVRKKMAISSLPHFCAELLNIYNATEYKKDFKFIDQIKPVHRGALLDDLNAALFSELRDLVAGKLSDLHLAVPDFLGPDQVPELCYYGSNLPQKKERFSTLAIEDYIHELTGNFAKNKDIEDIRTHEVRAMSTDPRKSFGSMKVYDCFVYETIHNNTTYILFDGQWFGVSDDYYQEVEQSYLEVLKPAFLSSSTAKNERALISELCDPRYTDLLCMDQTKVSPTGANGSNLEPCDFFSKQQQFIHLKDSEASAPLSHLWNQGLVSAQSFRLDSKFRKDARREAGKRETKHARSGFVNLLPKVANINPSDFTIVYGVLKKMNARTKKLNIPFFSKVALRGVVEQLTMMGYKTELHLIEKL</sequence>